<dbReference type="KEGG" id="gfm:Enr17x_42620"/>
<keyword evidence="4" id="KW-1185">Reference proteome</keyword>
<name>A0A518IGJ0_9PLAN</name>
<feature type="coiled-coil region" evidence="1">
    <location>
        <begin position="699"/>
        <end position="740"/>
    </location>
</feature>
<evidence type="ECO:0000313" key="3">
    <source>
        <dbReference type="EMBL" id="QDV52202.1"/>
    </source>
</evidence>
<feature type="region of interest" description="Disordered" evidence="2">
    <location>
        <begin position="1993"/>
        <end position="2030"/>
    </location>
</feature>
<gene>
    <name evidence="3" type="primary">smc_5</name>
    <name evidence="3" type="ORF">Enr17x_42620</name>
</gene>
<evidence type="ECO:0000313" key="4">
    <source>
        <dbReference type="Proteomes" id="UP000318313"/>
    </source>
</evidence>
<evidence type="ECO:0000256" key="2">
    <source>
        <dbReference type="SAM" id="MobiDB-lite"/>
    </source>
</evidence>
<dbReference type="Proteomes" id="UP000318313">
    <property type="component" value="Chromosome"/>
</dbReference>
<accession>A0A518IGJ0</accession>
<reference evidence="3 4" key="1">
    <citation type="submission" date="2019-03" db="EMBL/GenBank/DDBJ databases">
        <title>Deep-cultivation of Planctomycetes and their phenomic and genomic characterization uncovers novel biology.</title>
        <authorList>
            <person name="Wiegand S."/>
            <person name="Jogler M."/>
            <person name="Boedeker C."/>
            <person name="Pinto D."/>
            <person name="Vollmers J."/>
            <person name="Rivas-Marin E."/>
            <person name="Kohn T."/>
            <person name="Peeters S.H."/>
            <person name="Heuer A."/>
            <person name="Rast P."/>
            <person name="Oberbeckmann S."/>
            <person name="Bunk B."/>
            <person name="Jeske O."/>
            <person name="Meyerdierks A."/>
            <person name="Storesund J.E."/>
            <person name="Kallscheuer N."/>
            <person name="Luecker S."/>
            <person name="Lage O.M."/>
            <person name="Pohl T."/>
            <person name="Merkel B.J."/>
            <person name="Hornburger P."/>
            <person name="Mueller R.-W."/>
            <person name="Bruemmer F."/>
            <person name="Labrenz M."/>
            <person name="Spormann A.M."/>
            <person name="Op den Camp H."/>
            <person name="Overmann J."/>
            <person name="Amann R."/>
            <person name="Jetten M.S.M."/>
            <person name="Mascher T."/>
            <person name="Medema M.H."/>
            <person name="Devos D.P."/>
            <person name="Kaster A.-K."/>
            <person name="Ovreas L."/>
            <person name="Rohde M."/>
            <person name="Galperin M.Y."/>
            <person name="Jogler C."/>
        </authorList>
    </citation>
    <scope>NUCLEOTIDE SEQUENCE [LARGE SCALE GENOMIC DNA]</scope>
    <source>
        <strain evidence="3 4">Enr17</strain>
    </source>
</reference>
<feature type="compositionally biased region" description="Polar residues" evidence="2">
    <location>
        <begin position="1867"/>
        <end position="1901"/>
    </location>
</feature>
<dbReference type="EMBL" id="CP037452">
    <property type="protein sequence ID" value="QDV52202.1"/>
    <property type="molecule type" value="Genomic_DNA"/>
</dbReference>
<proteinExistence type="predicted"/>
<dbReference type="OrthoDB" id="292685at2"/>
<feature type="region of interest" description="Disordered" evidence="2">
    <location>
        <begin position="837"/>
        <end position="858"/>
    </location>
</feature>
<dbReference type="RefSeq" id="WP_145311552.1">
    <property type="nucleotide sequence ID" value="NZ_CP037452.1"/>
</dbReference>
<keyword evidence="1" id="KW-0175">Coiled coil</keyword>
<evidence type="ECO:0000256" key="1">
    <source>
        <dbReference type="SAM" id="Coils"/>
    </source>
</evidence>
<organism evidence="3 4">
    <name type="scientific">Gimesia fumaroli</name>
    <dbReference type="NCBI Taxonomy" id="2527976"/>
    <lineage>
        <taxon>Bacteria</taxon>
        <taxon>Pseudomonadati</taxon>
        <taxon>Planctomycetota</taxon>
        <taxon>Planctomycetia</taxon>
        <taxon>Planctomycetales</taxon>
        <taxon>Planctomycetaceae</taxon>
        <taxon>Gimesia</taxon>
    </lineage>
</organism>
<feature type="region of interest" description="Disordered" evidence="2">
    <location>
        <begin position="1789"/>
        <end position="1916"/>
    </location>
</feature>
<protein>
    <submittedName>
        <fullName evidence="3">Chromosome partition protein Smc</fullName>
    </submittedName>
</protein>
<sequence length="2030" mass="227730">MLRALGIIFLVLLGMLIAVGGGVLSHFLVNFDFIRLQSPLVQHGTENQNKLQQPIAPETFSQSEQVQAIPIQRHTRSASPINSAPAPNQQALTQVSGIATSTPPAVLTPLVLGDTTPNTFKIVEVASEGEIIWTGDALVNKGKKQILLKATTSTKITLEKVSGLFFETGKSYTLDLKQLEGATTTVSLQLPVQVSADNNQASFVIPNSNITKPGSYQLKITSLPTPLTVWTEEGGPTSLVYPKTTLKPVISIVSVHKYGTPNFVPATIYEMYDGYLRVRLSSATGNEKFIFVNDNNVFKKEIEVINRQRYPNSSNVWQYELNVPTKDITFPGTIYALLEQDSAHAYSTNGIKVNKATYVRDGVGITSALYNSDTDSLLETRDPNNYFTNQTEFKIKFTVQTTGGGNADGTQLVVNDSKGSHLAFINIGALSETPAPVELTINLRTVGKYTLVPMLMQGNQVIESVRIDPIQVSIATQGPIKGIVDASLFSQIPSGNEFTISFDKNYPLDYTSLVFNNATSANNTVTVTKVGGANPPVTITSLEPIPDSNAIKIKLSNATSAGNYQIQFTAGAKDLHGIALTGTYDVPKLVISDDISLAGSRGITGTTGNYVPYPEYTNPRENSVGFNPSDKVVTRIARLYYFRDAHRVAQIINRKIRSYNRHGVDMKTQLAGVALKLAEAATDLRKRNEKAAINAAVKARQSETKLEDLQQSLARRSNEIQQIQRDIQRMEGDLNRKEFLQNKTYEQQGTTEEQEDKEELRELNNSIVQENTVEQLKRARLSLSTAQADSAQTRSKIQLALAAVETARAEEIRLNDEWDDTQRKEERAYAEEFRKQVAAAHEDPDSYAEGSPKSDDPVEQVSISVIGTGLIQLRGPLKGVNEVRTMINQIDAPVGQVRISLHTIQINGEHGDRMEVVASKIQRYIDHARFLTSQSAQILRNSIVKVASQKAANIDAMCPDHSQHARDLKYVEAFFGADFLQALHELDSEFLKTGNKLLSLNSMDSTSLSSALFMMALAKNSVRMEILADFQMQIETQLPQDEQDYFIASGMTKKHDFKKFHFMAHNAKFVSLRGFFNADVAGDDTLTPLQREFIRLAQIFKSRLVTEIELKERILERSVIEDRIGNYKDMRKAALSEESDAKNAVRKAKTVRIKELMELTQEFQNMITVLSQDVNSLILLPTDVDTQNRDSKTWTSNKTYKIQLNGINYEYQFINKNNKKELKITNITPKTNTQKKMWNQMIQKLALEYQRLHRLCNKFHYFELDHQAILIKENGYFNSLSENYFEGDNDIKQVKADKTKSPQVIATITIGIKEYSILVKAIEKQTRDYKRRGALILANLKSSKSNLQDAFRDWLELRDSILAHYKDDDLKKKAEEAIKKVNESFREMFDAEIKEQIALELLEGSRLPLDHKKFLDMLVDDVEEKFIELVEGTRAHTANIDNYMQRIATALEDDFNTQFYRPAFRYVRETSRYWDVSFAQVDETSILTNNRQFARVSPQATMEFDLPQRDIMINEAFESALAAYSDYGALMNDPNFLALTKLYGGQPASATYTAEGTSPRIRNVLSGTPSVMDEEYLSQGPSSPPKFGSQLEGLIPDPSVYKFETGTAFEVRPVIQPDGQAVVFHLNYEYTTNIREPVRADEKHLGRVKRHFIDTDVQTGNYELREVSRYQVALKASRTSRGVPFLEDVPGLGVLFRPLPQAESALQENIILAQSVIYPTLFDIMGLRWAPAVADLDTLNLRDLEFVTRNRQRVLRNKVSDFASSKVDGYLDIPEKERRGDLYRTQQTIPYNHPSGYTGPGLNLKDSTLQEGYRPQDIRPPSRYIPGKDPAFVPGAREIWTPPADTQNVPLQEGGPPNLESDDSAIFQKSQTNSIPSQSGRSHTNVKASQRSGSRSVNTLPPASPVLLTPPQTRSTLNHKNFDKHINQTSFEEKITPVRVFKFSSPLKALKKLNFMKSQPKQAPGHVRPIGYETSSKHPHDFQQKLFGISSIVRPDKAQPISTETRKPSKTPSAWSRFSERLPKLPYSKK</sequence>